<dbReference type="InterPro" id="IPR016064">
    <property type="entry name" value="NAD/diacylglycerol_kinase_sf"/>
</dbReference>
<dbReference type="AlphaFoldDB" id="A0A6J7XSS6"/>
<sequence length="289" mass="31491">MWGIAINPMSGQGKGSTIGKAVAGYFTKHDLEYQIISSSSSAKFRESLNIFVEKYPQALGVLSVGGDGLAHMVLQAVVPKSIAFGIVPAGTGNDFYRALGWKDEELETLLDSITTSPATRIDLGQVDSEWFGAILSCGFDAVVNERANSLSWPKGPSRYNVSIALELPRFTPEHFEITLDDQIISTQAMLIAVGNGSSYGGGMKVCPNAYMHDGLFDVMILKPVSKLEFLRVFPRVYAGSHIHHPQVDIYRSKRVRIEAQAVAYADGERIGQLPVDAHCVPEAGLTWTR</sequence>
<name>A0A6J7XSS6_9ZZZZ</name>
<reference evidence="13" key="1">
    <citation type="submission" date="2020-05" db="EMBL/GenBank/DDBJ databases">
        <authorList>
            <person name="Chiriac C."/>
            <person name="Salcher M."/>
            <person name="Ghai R."/>
            <person name="Kavagutti S V."/>
        </authorList>
    </citation>
    <scope>NUCLEOTIDE SEQUENCE</scope>
</reference>
<dbReference type="InterPro" id="IPR045540">
    <property type="entry name" value="YegS/DAGK_C"/>
</dbReference>
<keyword evidence="5" id="KW-0547">Nucleotide-binding</keyword>
<dbReference type="GO" id="GO:0005886">
    <property type="term" value="C:plasma membrane"/>
    <property type="evidence" value="ECO:0007669"/>
    <property type="project" value="TreeGrafter"/>
</dbReference>
<evidence type="ECO:0000256" key="4">
    <source>
        <dbReference type="ARBA" id="ARBA00022723"/>
    </source>
</evidence>
<keyword evidence="11" id="KW-1208">Phospholipid metabolism</keyword>
<evidence type="ECO:0000256" key="5">
    <source>
        <dbReference type="ARBA" id="ARBA00022741"/>
    </source>
</evidence>
<evidence type="ECO:0000256" key="10">
    <source>
        <dbReference type="ARBA" id="ARBA00023209"/>
    </source>
</evidence>
<dbReference type="Pfam" id="PF00781">
    <property type="entry name" value="DAGK_cat"/>
    <property type="match status" value="1"/>
</dbReference>
<evidence type="ECO:0000256" key="7">
    <source>
        <dbReference type="ARBA" id="ARBA00022840"/>
    </source>
</evidence>
<keyword evidence="6" id="KW-0418">Kinase</keyword>
<dbReference type="SMART" id="SM00046">
    <property type="entry name" value="DAGKc"/>
    <property type="match status" value="1"/>
</dbReference>
<dbReference type="InterPro" id="IPR017438">
    <property type="entry name" value="ATP-NAD_kinase_N"/>
</dbReference>
<dbReference type="Gene3D" id="3.40.50.10330">
    <property type="entry name" value="Probable inorganic polyphosphate/atp-NAD kinase, domain 1"/>
    <property type="match status" value="1"/>
</dbReference>
<accession>A0A6J7XSS6</accession>
<keyword evidence="7" id="KW-0067">ATP-binding</keyword>
<evidence type="ECO:0000256" key="1">
    <source>
        <dbReference type="ARBA" id="ARBA00001946"/>
    </source>
</evidence>
<dbReference type="PANTHER" id="PTHR12358">
    <property type="entry name" value="SPHINGOSINE KINASE"/>
    <property type="match status" value="1"/>
</dbReference>
<dbReference type="GO" id="GO:0005524">
    <property type="term" value="F:ATP binding"/>
    <property type="evidence" value="ECO:0007669"/>
    <property type="project" value="UniProtKB-KW"/>
</dbReference>
<protein>
    <submittedName>
        <fullName evidence="13">Unannotated protein</fullName>
    </submittedName>
</protein>
<evidence type="ECO:0000256" key="3">
    <source>
        <dbReference type="ARBA" id="ARBA00022679"/>
    </source>
</evidence>
<dbReference type="EMBL" id="CAFBSG010000005">
    <property type="protein sequence ID" value="CAB5239781.1"/>
    <property type="molecule type" value="Genomic_DNA"/>
</dbReference>
<keyword evidence="3" id="KW-0808">Transferase</keyword>
<feature type="domain" description="DAGKc" evidence="12">
    <location>
        <begin position="1"/>
        <end position="130"/>
    </location>
</feature>
<gene>
    <name evidence="13" type="ORF">UFOPK3554_00471</name>
</gene>
<evidence type="ECO:0000256" key="9">
    <source>
        <dbReference type="ARBA" id="ARBA00023098"/>
    </source>
</evidence>
<dbReference type="InterPro" id="IPR005218">
    <property type="entry name" value="Diacylglycerol/lipid_kinase"/>
</dbReference>
<evidence type="ECO:0000256" key="11">
    <source>
        <dbReference type="ARBA" id="ARBA00023264"/>
    </source>
</evidence>
<dbReference type="InterPro" id="IPR001206">
    <property type="entry name" value="Diacylglycerol_kinase_cat_dom"/>
</dbReference>
<dbReference type="GO" id="GO:0008654">
    <property type="term" value="P:phospholipid biosynthetic process"/>
    <property type="evidence" value="ECO:0007669"/>
    <property type="project" value="UniProtKB-KW"/>
</dbReference>
<proteinExistence type="predicted"/>
<dbReference type="GO" id="GO:0004143">
    <property type="term" value="F:ATP-dependent diacylglycerol kinase activity"/>
    <property type="evidence" value="ECO:0007669"/>
    <property type="project" value="TreeGrafter"/>
</dbReference>
<dbReference type="SUPFAM" id="SSF111331">
    <property type="entry name" value="NAD kinase/diacylglycerol kinase-like"/>
    <property type="match status" value="1"/>
</dbReference>
<dbReference type="NCBIfam" id="TIGR00147">
    <property type="entry name" value="YegS/Rv2252/BmrU family lipid kinase"/>
    <property type="match status" value="1"/>
</dbReference>
<dbReference type="PANTHER" id="PTHR12358:SF106">
    <property type="entry name" value="LIPID KINASE YEGS"/>
    <property type="match status" value="1"/>
</dbReference>
<dbReference type="Pfam" id="PF19279">
    <property type="entry name" value="YegS_C"/>
    <property type="match status" value="1"/>
</dbReference>
<comment type="cofactor">
    <cofactor evidence="1">
        <name>Mg(2+)</name>
        <dbReference type="ChEBI" id="CHEBI:18420"/>
    </cofactor>
</comment>
<dbReference type="PROSITE" id="PS50146">
    <property type="entry name" value="DAGK"/>
    <property type="match status" value="1"/>
</dbReference>
<evidence type="ECO:0000256" key="6">
    <source>
        <dbReference type="ARBA" id="ARBA00022777"/>
    </source>
</evidence>
<organism evidence="13">
    <name type="scientific">freshwater metagenome</name>
    <dbReference type="NCBI Taxonomy" id="449393"/>
    <lineage>
        <taxon>unclassified sequences</taxon>
        <taxon>metagenomes</taxon>
        <taxon>ecological metagenomes</taxon>
    </lineage>
</organism>
<dbReference type="GO" id="GO:0046872">
    <property type="term" value="F:metal ion binding"/>
    <property type="evidence" value="ECO:0007669"/>
    <property type="project" value="UniProtKB-KW"/>
</dbReference>
<keyword evidence="10" id="KW-0594">Phospholipid biosynthesis</keyword>
<keyword evidence="8" id="KW-0460">Magnesium</keyword>
<keyword evidence="2" id="KW-0444">Lipid biosynthesis</keyword>
<dbReference type="InterPro" id="IPR050187">
    <property type="entry name" value="Lipid_Phosphate_FormReg"/>
</dbReference>
<keyword evidence="4" id="KW-0479">Metal-binding</keyword>
<dbReference type="Gene3D" id="2.60.200.40">
    <property type="match status" value="1"/>
</dbReference>
<keyword evidence="9" id="KW-0443">Lipid metabolism</keyword>
<evidence type="ECO:0000259" key="12">
    <source>
        <dbReference type="PROSITE" id="PS50146"/>
    </source>
</evidence>
<evidence type="ECO:0000256" key="8">
    <source>
        <dbReference type="ARBA" id="ARBA00022842"/>
    </source>
</evidence>
<evidence type="ECO:0000313" key="13">
    <source>
        <dbReference type="EMBL" id="CAB5239781.1"/>
    </source>
</evidence>
<evidence type="ECO:0000256" key="2">
    <source>
        <dbReference type="ARBA" id="ARBA00022516"/>
    </source>
</evidence>